<comment type="subcellular location">
    <subcellularLocation>
        <location evidence="7">Cytoplasm</location>
        <location evidence="7">Nucleoid</location>
    </subcellularLocation>
</comment>
<keyword evidence="4 7" id="KW-0805">Transcription regulation</keyword>
<evidence type="ECO:0000256" key="1">
    <source>
        <dbReference type="ARBA" id="ARBA00013860"/>
    </source>
</evidence>
<dbReference type="KEGG" id="samy:DB32_004441"/>
<dbReference type="InterPro" id="IPR037914">
    <property type="entry name" value="SpoVT-AbrB_sf"/>
</dbReference>
<proteinExistence type="inferred from homology"/>
<evidence type="ECO:0000256" key="5">
    <source>
        <dbReference type="ARBA" id="ARBA00023125"/>
    </source>
</evidence>
<comment type="subunit">
    <text evidence="7">Forms oligomers.</text>
</comment>
<dbReference type="PROSITE" id="PS51740">
    <property type="entry name" value="SPOVT_ABRB"/>
    <property type="match status" value="2"/>
</dbReference>
<dbReference type="EMBL" id="CP011125">
    <property type="protein sequence ID" value="AKF07292.1"/>
    <property type="molecule type" value="Genomic_DNA"/>
</dbReference>
<keyword evidence="6 7" id="KW-0804">Transcription</keyword>
<dbReference type="GO" id="GO:0003700">
    <property type="term" value="F:DNA-binding transcription factor activity"/>
    <property type="evidence" value="ECO:0007669"/>
    <property type="project" value="UniProtKB-UniRule"/>
</dbReference>
<evidence type="ECO:0000259" key="8">
    <source>
        <dbReference type="PROSITE" id="PS51740"/>
    </source>
</evidence>
<reference evidence="9 10" key="1">
    <citation type="submission" date="2015-03" db="EMBL/GenBank/DDBJ databases">
        <title>Genome assembly of Sandaracinus amylolyticus DSM 53668.</title>
        <authorList>
            <person name="Sharma G."/>
            <person name="Subramanian S."/>
        </authorList>
    </citation>
    <scope>NUCLEOTIDE SEQUENCE [LARGE SCALE GENOMIC DNA]</scope>
    <source>
        <strain evidence="9 10">DSM 53668</strain>
    </source>
</reference>
<protein>
    <recommendedName>
        <fullName evidence="1 7">Transcriptional regulator MraZ</fullName>
    </recommendedName>
</protein>
<dbReference type="GO" id="GO:0000976">
    <property type="term" value="F:transcription cis-regulatory region binding"/>
    <property type="evidence" value="ECO:0007669"/>
    <property type="project" value="TreeGrafter"/>
</dbReference>
<sequence>MPAGGTARLPRGRRGLFRGQYAHAIDEKGRTSVPSRFREILAAQGESRLVITAGVDPCLVAYPMKEWIAFEERLSQLPRFDPSVAMIRRLYVSGAVEVELDKVGRLLIPQTLRELAELEREALWAGMGKHIELWSKERFAGLRAQVLADESAKQKMAERLAELGL</sequence>
<evidence type="ECO:0000256" key="2">
    <source>
        <dbReference type="ARBA" id="ARBA00022490"/>
    </source>
</evidence>
<evidence type="ECO:0000313" key="10">
    <source>
        <dbReference type="Proteomes" id="UP000034883"/>
    </source>
</evidence>
<evidence type="ECO:0000256" key="7">
    <source>
        <dbReference type="HAMAP-Rule" id="MF_01008"/>
    </source>
</evidence>
<accession>A0A0F6W4M7</accession>
<dbReference type="InterPro" id="IPR020603">
    <property type="entry name" value="MraZ_dom"/>
</dbReference>
<dbReference type="InterPro" id="IPR007159">
    <property type="entry name" value="SpoVT-AbrB_dom"/>
</dbReference>
<keyword evidence="5 7" id="KW-0238">DNA-binding</keyword>
<dbReference type="STRING" id="927083.DB32_004441"/>
<feature type="domain" description="SpoVT-AbrB" evidence="8">
    <location>
        <begin position="95"/>
        <end position="138"/>
    </location>
</feature>
<dbReference type="InterPro" id="IPR003444">
    <property type="entry name" value="MraZ"/>
</dbReference>
<keyword evidence="9" id="KW-0132">Cell division</keyword>
<name>A0A0F6W4M7_9BACT</name>
<keyword evidence="9" id="KW-0131">Cell cycle</keyword>
<dbReference type="InterPro" id="IPR035642">
    <property type="entry name" value="MraZ_N"/>
</dbReference>
<dbReference type="HAMAP" id="MF_01008">
    <property type="entry name" value="MraZ"/>
    <property type="match status" value="1"/>
</dbReference>
<dbReference type="InterPro" id="IPR038619">
    <property type="entry name" value="MraZ_sf"/>
</dbReference>
<dbReference type="PANTHER" id="PTHR34701:SF1">
    <property type="entry name" value="TRANSCRIPTIONAL REGULATOR MRAZ"/>
    <property type="match status" value="1"/>
</dbReference>
<dbReference type="Pfam" id="PF02381">
    <property type="entry name" value="MraZ"/>
    <property type="match status" value="2"/>
</dbReference>
<dbReference type="GO" id="GO:0005737">
    <property type="term" value="C:cytoplasm"/>
    <property type="evidence" value="ECO:0007669"/>
    <property type="project" value="UniProtKB-UniRule"/>
</dbReference>
<dbReference type="Proteomes" id="UP000034883">
    <property type="component" value="Chromosome"/>
</dbReference>
<dbReference type="Gene3D" id="3.40.1550.20">
    <property type="entry name" value="Transcriptional regulator MraZ domain"/>
    <property type="match status" value="1"/>
</dbReference>
<evidence type="ECO:0000256" key="3">
    <source>
        <dbReference type="ARBA" id="ARBA00022737"/>
    </source>
</evidence>
<dbReference type="GO" id="GO:0009295">
    <property type="term" value="C:nucleoid"/>
    <property type="evidence" value="ECO:0007669"/>
    <property type="project" value="UniProtKB-SubCell"/>
</dbReference>
<feature type="domain" description="SpoVT-AbrB" evidence="8">
    <location>
        <begin position="20"/>
        <end position="66"/>
    </location>
</feature>
<dbReference type="CDD" id="cd16321">
    <property type="entry name" value="MraZ_C"/>
    <property type="match status" value="1"/>
</dbReference>
<evidence type="ECO:0000313" key="9">
    <source>
        <dbReference type="EMBL" id="AKF07292.1"/>
    </source>
</evidence>
<gene>
    <name evidence="7" type="primary">mraZ</name>
    <name evidence="9" type="ORF">DB32_004441</name>
</gene>
<dbReference type="CDD" id="cd16320">
    <property type="entry name" value="MraZ_N"/>
    <property type="match status" value="1"/>
</dbReference>
<dbReference type="GO" id="GO:2000143">
    <property type="term" value="P:negative regulation of DNA-templated transcription initiation"/>
    <property type="evidence" value="ECO:0007669"/>
    <property type="project" value="TreeGrafter"/>
</dbReference>
<comment type="similarity">
    <text evidence="7">Belongs to the MraZ family.</text>
</comment>
<evidence type="ECO:0000256" key="4">
    <source>
        <dbReference type="ARBA" id="ARBA00023015"/>
    </source>
</evidence>
<keyword evidence="2 7" id="KW-0963">Cytoplasm</keyword>
<dbReference type="GO" id="GO:0051301">
    <property type="term" value="P:cell division"/>
    <property type="evidence" value="ECO:0007669"/>
    <property type="project" value="UniProtKB-KW"/>
</dbReference>
<keyword evidence="10" id="KW-1185">Reference proteome</keyword>
<dbReference type="InterPro" id="IPR035644">
    <property type="entry name" value="MraZ_C"/>
</dbReference>
<organism evidence="9 10">
    <name type="scientific">Sandaracinus amylolyticus</name>
    <dbReference type="NCBI Taxonomy" id="927083"/>
    <lineage>
        <taxon>Bacteria</taxon>
        <taxon>Pseudomonadati</taxon>
        <taxon>Myxococcota</taxon>
        <taxon>Polyangia</taxon>
        <taxon>Polyangiales</taxon>
        <taxon>Sandaracinaceae</taxon>
        <taxon>Sandaracinus</taxon>
    </lineage>
</organism>
<keyword evidence="3" id="KW-0677">Repeat</keyword>
<dbReference type="PANTHER" id="PTHR34701">
    <property type="entry name" value="TRANSCRIPTIONAL REGULATOR MRAZ"/>
    <property type="match status" value="1"/>
</dbReference>
<evidence type="ECO:0000256" key="6">
    <source>
        <dbReference type="ARBA" id="ARBA00023163"/>
    </source>
</evidence>
<dbReference type="SUPFAM" id="SSF89447">
    <property type="entry name" value="AbrB/MazE/MraZ-like"/>
    <property type="match status" value="1"/>
</dbReference>
<dbReference type="AlphaFoldDB" id="A0A0F6W4M7"/>
<dbReference type="NCBIfam" id="TIGR00242">
    <property type="entry name" value="division/cell wall cluster transcriptional repressor MraZ"/>
    <property type="match status" value="1"/>
</dbReference>